<gene>
    <name evidence="1" type="ORF">EVAR_52890_1</name>
</gene>
<proteinExistence type="predicted"/>
<reference evidence="1 2" key="1">
    <citation type="journal article" date="2019" name="Commun. Biol.">
        <title>The bagworm genome reveals a unique fibroin gene that provides high tensile strength.</title>
        <authorList>
            <person name="Kono N."/>
            <person name="Nakamura H."/>
            <person name="Ohtoshi R."/>
            <person name="Tomita M."/>
            <person name="Numata K."/>
            <person name="Arakawa K."/>
        </authorList>
    </citation>
    <scope>NUCLEOTIDE SEQUENCE [LARGE SCALE GENOMIC DNA]</scope>
</reference>
<evidence type="ECO:0000313" key="2">
    <source>
        <dbReference type="Proteomes" id="UP000299102"/>
    </source>
</evidence>
<dbReference type="EMBL" id="BGZK01001475">
    <property type="protein sequence ID" value="GBP80683.1"/>
    <property type="molecule type" value="Genomic_DNA"/>
</dbReference>
<dbReference type="Proteomes" id="UP000299102">
    <property type="component" value="Unassembled WGS sequence"/>
</dbReference>
<keyword evidence="2" id="KW-1185">Reference proteome</keyword>
<accession>A0A4C1Z0I3</accession>
<protein>
    <submittedName>
        <fullName evidence="1">Uncharacterized protein</fullName>
    </submittedName>
</protein>
<sequence length="76" mass="8546">GRRFAPLSFKVAPPVDVTPRRRQIAHGRGVRPPGPLWPHTWIGVPLQFREAAKLIKAFSRGSPESDEGKGILRIRR</sequence>
<comment type="caution">
    <text evidence="1">The sequence shown here is derived from an EMBL/GenBank/DDBJ whole genome shotgun (WGS) entry which is preliminary data.</text>
</comment>
<name>A0A4C1Z0I3_EUMVA</name>
<evidence type="ECO:0000313" key="1">
    <source>
        <dbReference type="EMBL" id="GBP80683.1"/>
    </source>
</evidence>
<organism evidence="1 2">
    <name type="scientific">Eumeta variegata</name>
    <name type="common">Bagworm moth</name>
    <name type="synonym">Eumeta japonica</name>
    <dbReference type="NCBI Taxonomy" id="151549"/>
    <lineage>
        <taxon>Eukaryota</taxon>
        <taxon>Metazoa</taxon>
        <taxon>Ecdysozoa</taxon>
        <taxon>Arthropoda</taxon>
        <taxon>Hexapoda</taxon>
        <taxon>Insecta</taxon>
        <taxon>Pterygota</taxon>
        <taxon>Neoptera</taxon>
        <taxon>Endopterygota</taxon>
        <taxon>Lepidoptera</taxon>
        <taxon>Glossata</taxon>
        <taxon>Ditrysia</taxon>
        <taxon>Tineoidea</taxon>
        <taxon>Psychidae</taxon>
        <taxon>Oiketicinae</taxon>
        <taxon>Eumeta</taxon>
    </lineage>
</organism>
<feature type="non-terminal residue" evidence="1">
    <location>
        <position position="1"/>
    </location>
</feature>
<dbReference type="AlphaFoldDB" id="A0A4C1Z0I3"/>